<evidence type="ECO:0000256" key="1">
    <source>
        <dbReference type="SAM" id="Coils"/>
    </source>
</evidence>
<keyword evidence="4" id="KW-1185">Reference proteome</keyword>
<dbReference type="EMBL" id="CP025408">
    <property type="protein sequence ID" value="AUH32822.1"/>
    <property type="molecule type" value="Genomic_DNA"/>
</dbReference>
<organism evidence="3 4">
    <name type="scientific">Paracoccus tegillarcae</name>
    <dbReference type="NCBI Taxonomy" id="1529068"/>
    <lineage>
        <taxon>Bacteria</taxon>
        <taxon>Pseudomonadati</taxon>
        <taxon>Pseudomonadota</taxon>
        <taxon>Alphaproteobacteria</taxon>
        <taxon>Rhodobacterales</taxon>
        <taxon>Paracoccaceae</taxon>
        <taxon>Paracoccus</taxon>
    </lineage>
</organism>
<name>A0A2K9EXL6_9RHOB</name>
<keyword evidence="2" id="KW-0812">Transmembrane</keyword>
<dbReference type="Proteomes" id="UP000233742">
    <property type="component" value="Chromosome"/>
</dbReference>
<evidence type="ECO:0000256" key="2">
    <source>
        <dbReference type="SAM" id="Phobius"/>
    </source>
</evidence>
<gene>
    <name evidence="3" type="ORF">CUV01_04985</name>
</gene>
<keyword evidence="2" id="KW-0472">Membrane</keyword>
<accession>A0A2K9EXL6</accession>
<keyword evidence="2" id="KW-1133">Transmembrane helix</keyword>
<dbReference type="AlphaFoldDB" id="A0A2K9EXL6"/>
<feature type="coiled-coil region" evidence="1">
    <location>
        <begin position="230"/>
        <end position="283"/>
    </location>
</feature>
<feature type="transmembrane region" description="Helical" evidence="2">
    <location>
        <begin position="287"/>
        <end position="309"/>
    </location>
</feature>
<evidence type="ECO:0000313" key="4">
    <source>
        <dbReference type="Proteomes" id="UP000233742"/>
    </source>
</evidence>
<sequence length="318" mass="33427">MQAVFLLFAVAMGLEIVDDGDLTGFGVGTGLFILITSIMCLFAGGSVAGRLSGEPFLPAAVLHGAVVWALVTIVGIYAASAVTSKIASAAGATLQTAGSAVGGIASGAGQAVQAVVPDLSEMDFPSAGQILPPSMEQDLQQLLQREGMTPEQLRQEVTAITENVFDEQDANQIRSIATTAGRRILQNPQNTEEIVTAAINRLTDGDNAPLGDQKIDRLAGVLQQRTGISETEAQQQVDKWLGEFQQAREEAISTYRNTVDDLSQELNNARQQVEEQAMQAADAASSFAFWSAIALIFGLGAACVGAAVANPEEFDRLS</sequence>
<feature type="transmembrane region" description="Helical" evidence="2">
    <location>
        <begin position="56"/>
        <end position="79"/>
    </location>
</feature>
<feature type="transmembrane region" description="Helical" evidence="2">
    <location>
        <begin position="23"/>
        <end position="44"/>
    </location>
</feature>
<protein>
    <submittedName>
        <fullName evidence="3">Uncharacterized protein</fullName>
    </submittedName>
</protein>
<dbReference type="KEGG" id="paro:CUV01_04985"/>
<evidence type="ECO:0000313" key="3">
    <source>
        <dbReference type="EMBL" id="AUH32822.1"/>
    </source>
</evidence>
<keyword evidence="1" id="KW-0175">Coiled coil</keyword>
<proteinExistence type="predicted"/>
<reference evidence="3 4" key="1">
    <citation type="submission" date="2017-12" db="EMBL/GenBank/DDBJ databases">
        <authorList>
            <person name="Hurst M.R.H."/>
        </authorList>
    </citation>
    <scope>NUCLEOTIDE SEQUENCE [LARGE SCALE GENOMIC DNA]</scope>
    <source>
        <strain evidence="3 4">BM15</strain>
    </source>
</reference>